<organism evidence="1 2">
    <name type="scientific">Paragonimus westermani</name>
    <dbReference type="NCBI Taxonomy" id="34504"/>
    <lineage>
        <taxon>Eukaryota</taxon>
        <taxon>Metazoa</taxon>
        <taxon>Spiralia</taxon>
        <taxon>Lophotrochozoa</taxon>
        <taxon>Platyhelminthes</taxon>
        <taxon>Trematoda</taxon>
        <taxon>Digenea</taxon>
        <taxon>Plagiorchiida</taxon>
        <taxon>Troglotremata</taxon>
        <taxon>Troglotrematidae</taxon>
        <taxon>Paragonimus</taxon>
    </lineage>
</organism>
<evidence type="ECO:0000313" key="1">
    <source>
        <dbReference type="EMBL" id="KAF8565316.1"/>
    </source>
</evidence>
<evidence type="ECO:0000313" key="2">
    <source>
        <dbReference type="Proteomes" id="UP000699462"/>
    </source>
</evidence>
<accession>A0A8T0DDC0</accession>
<proteinExistence type="predicted"/>
<dbReference type="EMBL" id="JTDF01006974">
    <property type="protein sequence ID" value="KAF8565316.1"/>
    <property type="molecule type" value="Genomic_DNA"/>
</dbReference>
<reference evidence="1 2" key="1">
    <citation type="submission" date="2019-07" db="EMBL/GenBank/DDBJ databases">
        <title>Annotation for the trematode Paragonimus westermani.</title>
        <authorList>
            <person name="Choi Y.-J."/>
        </authorList>
    </citation>
    <scope>NUCLEOTIDE SEQUENCE [LARGE SCALE GENOMIC DNA]</scope>
    <source>
        <strain evidence="1">180907_Pwestermani</strain>
    </source>
</reference>
<protein>
    <submittedName>
        <fullName evidence="1">Uncharacterized protein</fullName>
    </submittedName>
</protein>
<sequence length="103" mass="11874">MKGWNLFLATSSKLNQQPRTRNPEVEVVAYAVEQQLYLPKREIQRPGDNPNPCWSFTEEFQIAVEGKTTDNQARLTYWTKCYDDLVKVAISHYTVLHGDAGQE</sequence>
<keyword evidence="2" id="KW-1185">Reference proteome</keyword>
<dbReference type="OrthoDB" id="6283219at2759"/>
<dbReference type="AlphaFoldDB" id="A0A8T0DDC0"/>
<comment type="caution">
    <text evidence="1">The sequence shown here is derived from an EMBL/GenBank/DDBJ whole genome shotgun (WGS) entry which is preliminary data.</text>
</comment>
<name>A0A8T0DDC0_9TREM</name>
<gene>
    <name evidence="1" type="ORF">P879_04835</name>
</gene>
<dbReference type="Proteomes" id="UP000699462">
    <property type="component" value="Unassembled WGS sequence"/>
</dbReference>